<evidence type="ECO:0000259" key="1">
    <source>
        <dbReference type="Pfam" id="PF13649"/>
    </source>
</evidence>
<evidence type="ECO:0000313" key="2">
    <source>
        <dbReference type="EMBL" id="TWA61030.1"/>
    </source>
</evidence>
<dbReference type="Pfam" id="PF13649">
    <property type="entry name" value="Methyltransf_25"/>
    <property type="match status" value="1"/>
</dbReference>
<reference evidence="2 3" key="1">
    <citation type="submission" date="2019-06" db="EMBL/GenBank/DDBJ databases">
        <title>Genomic Encyclopedia of Type Strains, Phase IV (KMG-V): Genome sequencing to study the core and pangenomes of soil and plant-associated prokaryotes.</title>
        <authorList>
            <person name="Whitman W."/>
        </authorList>
    </citation>
    <scope>NUCLEOTIDE SEQUENCE [LARGE SCALE GENOMIC DNA]</scope>
    <source>
        <strain evidence="2 3">BR 11796</strain>
    </source>
</reference>
<protein>
    <submittedName>
        <fullName evidence="2">Methyltransferase family protein</fullName>
    </submittedName>
</protein>
<dbReference type="InterPro" id="IPR029063">
    <property type="entry name" value="SAM-dependent_MTases_sf"/>
</dbReference>
<sequence>MQAKDPVNQGLFELRERIGLARLGIMNNQVWHQDPKRLVFTLARYKFVAKMLKGQRRVVEIGCGDGFCSRLVQNEVGDLTITDFDPLFIEDAKARMAEPWVSGAFVHDILSGPVPGTYDAAYSLDVLEHIPPAQEQVYLGNVIASLTGQGIFIAGMPSLESQAYASADSKAGHVNCKTGEALRLTMLEHFHTVFMFSMNDEVVHTGFFPMAHYLLAVCVGPKRQTETANRDG</sequence>
<accession>A0A560AKZ1</accession>
<dbReference type="GO" id="GO:0032259">
    <property type="term" value="P:methylation"/>
    <property type="evidence" value="ECO:0007669"/>
    <property type="project" value="UniProtKB-KW"/>
</dbReference>
<feature type="domain" description="Methyltransferase" evidence="1">
    <location>
        <begin position="58"/>
        <end position="147"/>
    </location>
</feature>
<dbReference type="Proteomes" id="UP000316083">
    <property type="component" value="Unassembled WGS sequence"/>
</dbReference>
<gene>
    <name evidence="2" type="ORF">FBZ82_11831</name>
</gene>
<dbReference type="GO" id="GO:0008168">
    <property type="term" value="F:methyltransferase activity"/>
    <property type="evidence" value="ECO:0007669"/>
    <property type="project" value="UniProtKB-KW"/>
</dbReference>
<keyword evidence="2" id="KW-0808">Transferase</keyword>
<dbReference type="CDD" id="cd02440">
    <property type="entry name" value="AdoMet_MTases"/>
    <property type="match status" value="1"/>
</dbReference>
<dbReference type="AlphaFoldDB" id="A0A560AKZ1"/>
<dbReference type="EMBL" id="VITF01000018">
    <property type="protein sequence ID" value="TWA61030.1"/>
    <property type="molecule type" value="Genomic_DNA"/>
</dbReference>
<dbReference type="InterPro" id="IPR041698">
    <property type="entry name" value="Methyltransf_25"/>
</dbReference>
<keyword evidence="2" id="KW-0489">Methyltransferase</keyword>
<evidence type="ECO:0000313" key="3">
    <source>
        <dbReference type="Proteomes" id="UP000316083"/>
    </source>
</evidence>
<dbReference type="SUPFAM" id="SSF53335">
    <property type="entry name" value="S-adenosyl-L-methionine-dependent methyltransferases"/>
    <property type="match status" value="1"/>
</dbReference>
<dbReference type="Gene3D" id="3.40.50.150">
    <property type="entry name" value="Vaccinia Virus protein VP39"/>
    <property type="match status" value="1"/>
</dbReference>
<comment type="caution">
    <text evidence="2">The sequence shown here is derived from an EMBL/GenBank/DDBJ whole genome shotgun (WGS) entry which is preliminary data.</text>
</comment>
<name>A0A560AKZ1_AZOBR</name>
<proteinExistence type="predicted"/>
<organism evidence="2 3">
    <name type="scientific">Azospirillum brasilense</name>
    <dbReference type="NCBI Taxonomy" id="192"/>
    <lineage>
        <taxon>Bacteria</taxon>
        <taxon>Pseudomonadati</taxon>
        <taxon>Pseudomonadota</taxon>
        <taxon>Alphaproteobacteria</taxon>
        <taxon>Rhodospirillales</taxon>
        <taxon>Azospirillaceae</taxon>
        <taxon>Azospirillum</taxon>
    </lineage>
</organism>